<sequence length="508" mass="53971">MTQAFAPRFRKPLVVLLCAPLLLTACGATEPPALAGAVRWPTPAPDSRLQVTQAVPNFEAPSATGCARPIQTHETPGLQRVSQVERHGTRERRALADAAAPADALRKPSRPGVAGSLAASVAPMAEAAAMPSPVAPASPAAPAVAGAPRIALQPPVQAPRPANETVTAGMVDDNADFGEYMAFRGRTQVPHRERDISARYLLQVRDTRGTVVPDAEVAVQAPSGAAMWARTDAGGRAWLHPNAFDKAQGELYEVTVRKNGRHGKAFLQRGQKNAVDVVLDGQPGAAPARAQLDLVFLIDATGSMDDEIAKLKGTLRTIADQVAKLPSRPDTCFGLVAYRDRTDEFLVRRHDFTNDLNAFQGVLDKLQAAGGGDYPEAMNEALNETVHKLSWRGNGTTRLVVLLADAPPHLDYGGPQYDDDMAAALGKGIKVFSVGASGLDKQGEYIQRQIAQYTGGRFVFLTYKEAANPASGPGTQTVHDVGNYSVQTLDKLIVRLVSEELGKLPAGG</sequence>
<reference evidence="3" key="1">
    <citation type="submission" date="2019-12" db="EMBL/GenBank/DDBJ databases">
        <authorList>
            <person name="Cremers G."/>
        </authorList>
    </citation>
    <scope>NUCLEOTIDE SEQUENCE</scope>
    <source>
        <strain evidence="3">Vvax</strain>
    </source>
</reference>
<dbReference type="GO" id="GO:0004674">
    <property type="term" value="F:protein serine/threonine kinase activity"/>
    <property type="evidence" value="ECO:0007669"/>
    <property type="project" value="TreeGrafter"/>
</dbReference>
<dbReference type="SUPFAM" id="SSF53300">
    <property type="entry name" value="vWA-like"/>
    <property type="match status" value="1"/>
</dbReference>
<feature type="chain" id="PRO_5025418921" description="VWFA domain-containing protein" evidence="1">
    <location>
        <begin position="28"/>
        <end position="508"/>
    </location>
</feature>
<dbReference type="Pfam" id="PF00092">
    <property type="entry name" value="VWA"/>
    <property type="match status" value="1"/>
</dbReference>
<evidence type="ECO:0000256" key="1">
    <source>
        <dbReference type="SAM" id="SignalP"/>
    </source>
</evidence>
<dbReference type="PROSITE" id="PS50234">
    <property type="entry name" value="VWFA"/>
    <property type="match status" value="1"/>
</dbReference>
<accession>A0A679JMD6</accession>
<dbReference type="EMBL" id="LR743507">
    <property type="protein sequence ID" value="CAA2108494.1"/>
    <property type="molecule type" value="Genomic_DNA"/>
</dbReference>
<feature type="domain" description="VWFA" evidence="2">
    <location>
        <begin position="293"/>
        <end position="496"/>
    </location>
</feature>
<proteinExistence type="predicted"/>
<dbReference type="AlphaFoldDB" id="A0A679JMD6"/>
<name>A0A679JMD6_VARPD</name>
<protein>
    <recommendedName>
        <fullName evidence="2">VWFA domain-containing protein</fullName>
    </recommendedName>
</protein>
<evidence type="ECO:0000259" key="2">
    <source>
        <dbReference type="PROSITE" id="PS50234"/>
    </source>
</evidence>
<dbReference type="PANTHER" id="PTHR47763:SF1">
    <property type="entry name" value="DUF659 DOMAIN-CONTAINING PROTEIN"/>
    <property type="match status" value="1"/>
</dbReference>
<dbReference type="GO" id="GO:0005737">
    <property type="term" value="C:cytoplasm"/>
    <property type="evidence" value="ECO:0007669"/>
    <property type="project" value="TreeGrafter"/>
</dbReference>
<dbReference type="InterPro" id="IPR036465">
    <property type="entry name" value="vWFA_dom_sf"/>
</dbReference>
<dbReference type="CDD" id="cd00198">
    <property type="entry name" value="vWFA"/>
    <property type="match status" value="1"/>
</dbReference>
<organism evidence="3">
    <name type="scientific">Variovorax paradoxus</name>
    <dbReference type="NCBI Taxonomy" id="34073"/>
    <lineage>
        <taxon>Bacteria</taxon>
        <taxon>Pseudomonadati</taxon>
        <taxon>Pseudomonadota</taxon>
        <taxon>Betaproteobacteria</taxon>
        <taxon>Burkholderiales</taxon>
        <taxon>Comamonadaceae</taxon>
        <taxon>Variovorax</taxon>
    </lineage>
</organism>
<dbReference type="SMART" id="SM00327">
    <property type="entry name" value="VWA"/>
    <property type="match status" value="1"/>
</dbReference>
<feature type="signal peptide" evidence="1">
    <location>
        <begin position="1"/>
        <end position="27"/>
    </location>
</feature>
<evidence type="ECO:0000313" key="3">
    <source>
        <dbReference type="EMBL" id="CAA2108494.1"/>
    </source>
</evidence>
<gene>
    <name evidence="3" type="ORF">VVAX_05002</name>
</gene>
<dbReference type="InterPro" id="IPR052969">
    <property type="entry name" value="Thr-specific_kinase-like"/>
</dbReference>
<dbReference type="Gene3D" id="3.40.50.410">
    <property type="entry name" value="von Willebrand factor, type A domain"/>
    <property type="match status" value="1"/>
</dbReference>
<dbReference type="PANTHER" id="PTHR47763">
    <property type="entry name" value="ALPHA-PROTEIN KINASE VWKA"/>
    <property type="match status" value="1"/>
</dbReference>
<keyword evidence="1" id="KW-0732">Signal</keyword>
<dbReference type="RefSeq" id="WP_339092500.1">
    <property type="nucleotide sequence ID" value="NZ_LR743507.1"/>
</dbReference>
<dbReference type="InterPro" id="IPR002035">
    <property type="entry name" value="VWF_A"/>
</dbReference>